<evidence type="ECO:0000256" key="2">
    <source>
        <dbReference type="ARBA" id="ARBA00022722"/>
    </source>
</evidence>
<dbReference type="GO" id="GO:0009318">
    <property type="term" value="C:exodeoxyribonuclease VII complex"/>
    <property type="evidence" value="ECO:0007669"/>
    <property type="project" value="UniProtKB-UniRule"/>
</dbReference>
<evidence type="ECO:0000259" key="6">
    <source>
        <dbReference type="Pfam" id="PF02601"/>
    </source>
</evidence>
<gene>
    <name evidence="8" type="ORF">SAMN04489723_11830</name>
</gene>
<dbReference type="InterPro" id="IPR025824">
    <property type="entry name" value="OB-fold_nuc-bd_dom"/>
</dbReference>
<evidence type="ECO:0000313" key="8">
    <source>
        <dbReference type="EMBL" id="SFB54065.1"/>
    </source>
</evidence>
<dbReference type="GO" id="GO:0003676">
    <property type="term" value="F:nucleic acid binding"/>
    <property type="evidence" value="ECO:0007669"/>
    <property type="project" value="InterPro"/>
</dbReference>
<dbReference type="PANTHER" id="PTHR30008">
    <property type="entry name" value="EXODEOXYRIBONUCLEASE 7 LARGE SUBUNIT"/>
    <property type="match status" value="1"/>
</dbReference>
<dbReference type="RefSeq" id="WP_092900102.1">
    <property type="nucleotide sequence ID" value="NZ_FOKK01000018.1"/>
</dbReference>
<keyword evidence="3 5" id="KW-0378">Hydrolase</keyword>
<dbReference type="GO" id="GO:0005737">
    <property type="term" value="C:cytoplasm"/>
    <property type="evidence" value="ECO:0007669"/>
    <property type="project" value="UniProtKB-SubCell"/>
</dbReference>
<comment type="catalytic activity">
    <reaction evidence="5">
        <text>Exonucleolytic cleavage in either 5'- to 3'- or 3'- to 5'-direction to yield nucleoside 5'-phosphates.</text>
        <dbReference type="EC" id="3.1.11.6"/>
    </reaction>
</comment>
<dbReference type="Pfam" id="PF02601">
    <property type="entry name" value="Exonuc_VII_L"/>
    <property type="match status" value="1"/>
</dbReference>
<dbReference type="Proteomes" id="UP000198790">
    <property type="component" value="Unassembled WGS sequence"/>
</dbReference>
<dbReference type="InterPro" id="IPR003753">
    <property type="entry name" value="Exonuc_VII_L"/>
</dbReference>
<organism evidence="8 9">
    <name type="scientific">Algoriphagus aquimarinus</name>
    <dbReference type="NCBI Taxonomy" id="237018"/>
    <lineage>
        <taxon>Bacteria</taxon>
        <taxon>Pseudomonadati</taxon>
        <taxon>Bacteroidota</taxon>
        <taxon>Cytophagia</taxon>
        <taxon>Cytophagales</taxon>
        <taxon>Cyclobacteriaceae</taxon>
        <taxon>Algoriphagus</taxon>
    </lineage>
</organism>
<protein>
    <recommendedName>
        <fullName evidence="5">Exodeoxyribonuclease 7 large subunit</fullName>
        <ecNumber evidence="5">3.1.11.6</ecNumber>
    </recommendedName>
</protein>
<dbReference type="CDD" id="cd04489">
    <property type="entry name" value="ExoVII_LU_OBF"/>
    <property type="match status" value="1"/>
</dbReference>
<evidence type="ECO:0000256" key="5">
    <source>
        <dbReference type="RuleBase" id="RU004355"/>
    </source>
</evidence>
<dbReference type="STRING" id="237018.SAMN04489723_11830"/>
<dbReference type="EC" id="3.1.11.6" evidence="5"/>
<feature type="domain" description="Exonuclease VII large subunit C-terminal" evidence="6">
    <location>
        <begin position="137"/>
        <end position="428"/>
    </location>
</feature>
<comment type="subcellular location">
    <subcellularLocation>
        <location evidence="5">Cytoplasm</location>
    </subcellularLocation>
</comment>
<keyword evidence="2 5" id="KW-0540">Nuclease</keyword>
<evidence type="ECO:0000259" key="7">
    <source>
        <dbReference type="Pfam" id="PF13742"/>
    </source>
</evidence>
<name>A0A1I1BUI9_9BACT</name>
<accession>A0A1I1BUI9</accession>
<dbReference type="OrthoDB" id="9802795at2"/>
<reference evidence="8 9" key="1">
    <citation type="submission" date="2016-10" db="EMBL/GenBank/DDBJ databases">
        <authorList>
            <person name="de Groot N.N."/>
        </authorList>
    </citation>
    <scope>NUCLEOTIDE SEQUENCE [LARGE SCALE GENOMIC DNA]</scope>
    <source>
        <strain evidence="8 9">DSM 23399</strain>
    </source>
</reference>
<keyword evidence="1" id="KW-0963">Cytoplasm</keyword>
<dbReference type="NCBIfam" id="TIGR00237">
    <property type="entry name" value="xseA"/>
    <property type="match status" value="1"/>
</dbReference>
<dbReference type="Pfam" id="PF13742">
    <property type="entry name" value="tRNA_anti_2"/>
    <property type="match status" value="1"/>
</dbReference>
<comment type="similarity">
    <text evidence="5">Belongs to the XseA family.</text>
</comment>
<evidence type="ECO:0000313" key="9">
    <source>
        <dbReference type="Proteomes" id="UP000198790"/>
    </source>
</evidence>
<evidence type="ECO:0000256" key="1">
    <source>
        <dbReference type="ARBA" id="ARBA00022490"/>
    </source>
</evidence>
<dbReference type="GO" id="GO:0006308">
    <property type="term" value="P:DNA catabolic process"/>
    <property type="evidence" value="ECO:0007669"/>
    <property type="project" value="UniProtKB-UniRule"/>
</dbReference>
<evidence type="ECO:0000256" key="4">
    <source>
        <dbReference type="ARBA" id="ARBA00022839"/>
    </source>
</evidence>
<sequence length="436" mass="48795">MQNARSISELNRLIQQALETELDPVIWVIGEIADFRQAPQGHAYFELVEKEGNTVQAKIKANLWSFAYRNVAARFESITGSSIKNGMKVLAQVAVNFHPVYGLSINVKDIDPSFSLGERARVRQETIDRLTREGLLRLNARHSLPAVIQKIAIISSPTAAGYGDFVNQLENNAYGYQVYHKLFPSMMQGNEAVASLTRSLEQIESVKDELGIEAVVMIRGGGAQLDLDCFDDYRLAAKIANFSLPVLTGIGHERDESIADLVAHTKLKTPTAVAEFLLSGFREFEENLGLAMLRLDRATRQKLSEEQTRIQQIAHQVKAFSESRLKLEAEKLNSSISRIRISSKNILQIQENSLASFEKNMIRGLEGFLQKQKQSLDSKEILLRQLNPDTILARGYTRTEINGKSINAAKIQLGDELQTHTSKQKISSTITQIEEK</sequence>
<keyword evidence="4 5" id="KW-0269">Exonuclease</keyword>
<evidence type="ECO:0000256" key="3">
    <source>
        <dbReference type="ARBA" id="ARBA00022801"/>
    </source>
</evidence>
<dbReference type="InterPro" id="IPR020579">
    <property type="entry name" value="Exonuc_VII_lsu_C"/>
</dbReference>
<dbReference type="PANTHER" id="PTHR30008:SF0">
    <property type="entry name" value="EXODEOXYRIBONUCLEASE 7 LARGE SUBUNIT"/>
    <property type="match status" value="1"/>
</dbReference>
<proteinExistence type="inferred from homology"/>
<dbReference type="EMBL" id="FOKK01000018">
    <property type="protein sequence ID" value="SFB54065.1"/>
    <property type="molecule type" value="Genomic_DNA"/>
</dbReference>
<keyword evidence="9" id="KW-1185">Reference proteome</keyword>
<dbReference type="AlphaFoldDB" id="A0A1I1BUI9"/>
<feature type="domain" description="OB-fold nucleic acid binding" evidence="7">
    <location>
        <begin position="6"/>
        <end position="111"/>
    </location>
</feature>
<dbReference type="GO" id="GO:0008855">
    <property type="term" value="F:exodeoxyribonuclease VII activity"/>
    <property type="evidence" value="ECO:0007669"/>
    <property type="project" value="UniProtKB-UniRule"/>
</dbReference>